<dbReference type="EMBL" id="JWZT01004955">
    <property type="protein sequence ID" value="KII62503.1"/>
    <property type="molecule type" value="Genomic_DNA"/>
</dbReference>
<evidence type="ECO:0000256" key="1">
    <source>
        <dbReference type="SAM" id="MobiDB-lite"/>
    </source>
</evidence>
<feature type="compositionally biased region" description="Polar residues" evidence="1">
    <location>
        <begin position="290"/>
        <end position="301"/>
    </location>
</feature>
<dbReference type="Proteomes" id="UP000031668">
    <property type="component" value="Unassembled WGS sequence"/>
</dbReference>
<sequence length="506" mass="55801">MDLSPFRVEERSLLYTSKQLNGETLKEFALRLQKISVKIPSICIYFGDRRPIKNRQSSLLAETKLTFQQSLEKAHPISLASNEYGHEHAMDITKELSLGRISVEKSALQTLRIASTLIVRHYLYDVFINEIPLEIEIDTGSPVSIVKLSTFRELRANLEQTINLFTGYDGKLRNLKAVISLKSDVLAWHSRARHISFYKRENVHKILVGWENQGMVENWKNRWKYVPKMVAKMAPSKKNAAEPKAPVRTESLDISLAPCPLPHANKALSEACTPSPKQPTTRVPSAVAKQPTTQAPSTLAKQLTTQAQSALAKKSTTRTTFALANHQLTSKAPSVARTGSLKASKPGSPAAPQQTKKTRRGTKEKGKGICPWIHESTGSNDWTGATAGLPHLIGCYSPRLVATSCAAITKHVALSRAAVAIPNCTPAGSVAIPNCTSLLIGCAFSVVDTFFSADDCTPARRLNKTEVQAISQSQYEDNQRRYGVASYHALRRDAVGYFENLQINFP</sequence>
<keyword evidence="3" id="KW-1185">Reference proteome</keyword>
<comment type="caution">
    <text evidence="2">The sequence shown here is derived from an EMBL/GenBank/DDBJ whole genome shotgun (WGS) entry which is preliminary data.</text>
</comment>
<proteinExistence type="predicted"/>
<name>A0A0C2IAT8_THEKT</name>
<dbReference type="AlphaFoldDB" id="A0A0C2IAT8"/>
<reference evidence="2 3" key="1">
    <citation type="journal article" date="2014" name="Genome Biol. Evol.">
        <title>The genome of the myxosporean Thelohanellus kitauei shows adaptations to nutrient acquisition within its fish host.</title>
        <authorList>
            <person name="Yang Y."/>
            <person name="Xiong J."/>
            <person name="Zhou Z."/>
            <person name="Huo F."/>
            <person name="Miao W."/>
            <person name="Ran C."/>
            <person name="Liu Y."/>
            <person name="Zhang J."/>
            <person name="Feng J."/>
            <person name="Wang M."/>
            <person name="Wang M."/>
            <person name="Wang L."/>
            <person name="Yao B."/>
        </authorList>
    </citation>
    <scope>NUCLEOTIDE SEQUENCE [LARGE SCALE GENOMIC DNA]</scope>
    <source>
        <strain evidence="2">Wuqing</strain>
    </source>
</reference>
<feature type="region of interest" description="Disordered" evidence="1">
    <location>
        <begin position="268"/>
        <end position="301"/>
    </location>
</feature>
<evidence type="ECO:0000313" key="2">
    <source>
        <dbReference type="EMBL" id="KII62503.1"/>
    </source>
</evidence>
<accession>A0A0C2IAT8</accession>
<organism evidence="2 3">
    <name type="scientific">Thelohanellus kitauei</name>
    <name type="common">Myxosporean</name>
    <dbReference type="NCBI Taxonomy" id="669202"/>
    <lineage>
        <taxon>Eukaryota</taxon>
        <taxon>Metazoa</taxon>
        <taxon>Cnidaria</taxon>
        <taxon>Myxozoa</taxon>
        <taxon>Myxosporea</taxon>
        <taxon>Bivalvulida</taxon>
        <taxon>Platysporina</taxon>
        <taxon>Myxobolidae</taxon>
        <taxon>Thelohanellus</taxon>
    </lineage>
</organism>
<protein>
    <submittedName>
        <fullName evidence="2">Uncharacterized protein</fullName>
    </submittedName>
</protein>
<evidence type="ECO:0000313" key="3">
    <source>
        <dbReference type="Proteomes" id="UP000031668"/>
    </source>
</evidence>
<feature type="region of interest" description="Disordered" evidence="1">
    <location>
        <begin position="324"/>
        <end position="370"/>
    </location>
</feature>
<gene>
    <name evidence="2" type="ORF">RF11_04775</name>
</gene>